<accession>A0A3L6RX49</accession>
<sequence>MGRATRRSPPPYGRWEEGPGVGVPGEQVLLRCCAVPPPGRHANCRLCRGTRLEAALRLGGLACHRSGSSMPLVSRAVCEEKKTKYWTSNLLKI</sequence>
<keyword evidence="2" id="KW-1185">Reference proteome</keyword>
<organism evidence="1 2">
    <name type="scientific">Panicum miliaceum</name>
    <name type="common">Proso millet</name>
    <name type="synonym">Broomcorn millet</name>
    <dbReference type="NCBI Taxonomy" id="4540"/>
    <lineage>
        <taxon>Eukaryota</taxon>
        <taxon>Viridiplantae</taxon>
        <taxon>Streptophyta</taxon>
        <taxon>Embryophyta</taxon>
        <taxon>Tracheophyta</taxon>
        <taxon>Spermatophyta</taxon>
        <taxon>Magnoliopsida</taxon>
        <taxon>Liliopsida</taxon>
        <taxon>Poales</taxon>
        <taxon>Poaceae</taxon>
        <taxon>PACMAD clade</taxon>
        <taxon>Panicoideae</taxon>
        <taxon>Panicodae</taxon>
        <taxon>Paniceae</taxon>
        <taxon>Panicinae</taxon>
        <taxon>Panicum</taxon>
        <taxon>Panicum sect. Panicum</taxon>
    </lineage>
</organism>
<proteinExistence type="predicted"/>
<comment type="caution">
    <text evidence="1">The sequence shown here is derived from an EMBL/GenBank/DDBJ whole genome shotgun (WGS) entry which is preliminary data.</text>
</comment>
<dbReference type="EMBL" id="PQIB02000006">
    <property type="protein sequence ID" value="RLN11541.1"/>
    <property type="molecule type" value="Genomic_DNA"/>
</dbReference>
<gene>
    <name evidence="1" type="ORF">C2845_PM09G14680</name>
</gene>
<reference evidence="2" key="1">
    <citation type="journal article" date="2019" name="Nat. Commun.">
        <title>The genome of broomcorn millet.</title>
        <authorList>
            <person name="Zou C."/>
            <person name="Miki D."/>
            <person name="Li D."/>
            <person name="Tang Q."/>
            <person name="Xiao L."/>
            <person name="Rajput S."/>
            <person name="Deng P."/>
            <person name="Jia W."/>
            <person name="Huang R."/>
            <person name="Zhang M."/>
            <person name="Sun Y."/>
            <person name="Hu J."/>
            <person name="Fu X."/>
            <person name="Schnable P.S."/>
            <person name="Li F."/>
            <person name="Zhang H."/>
            <person name="Feng B."/>
            <person name="Zhu X."/>
            <person name="Liu R."/>
            <person name="Schnable J.C."/>
            <person name="Zhu J.-K."/>
            <person name="Zhang H."/>
        </authorList>
    </citation>
    <scope>NUCLEOTIDE SEQUENCE [LARGE SCALE GENOMIC DNA]</scope>
</reference>
<dbReference type="AlphaFoldDB" id="A0A3L6RX49"/>
<evidence type="ECO:0000313" key="1">
    <source>
        <dbReference type="EMBL" id="RLN11541.1"/>
    </source>
</evidence>
<evidence type="ECO:0000313" key="2">
    <source>
        <dbReference type="Proteomes" id="UP000275267"/>
    </source>
</evidence>
<name>A0A3L6RX49_PANMI</name>
<dbReference type="Proteomes" id="UP000275267">
    <property type="component" value="Unassembled WGS sequence"/>
</dbReference>
<protein>
    <submittedName>
        <fullName evidence="1">Uncharacterized protein</fullName>
    </submittedName>
</protein>